<dbReference type="AlphaFoldDB" id="A0A5B2WS06"/>
<proteinExistence type="predicted"/>
<accession>A0A5B2WS06</accession>
<evidence type="ECO:0000313" key="2">
    <source>
        <dbReference type="Proteomes" id="UP000323454"/>
    </source>
</evidence>
<name>A0A5B2WS06_9PSEU</name>
<dbReference type="Proteomes" id="UP000323454">
    <property type="component" value="Unassembled WGS sequence"/>
</dbReference>
<sequence>MGVVGAADDGTEGVEVVGVGSLGVPELHEVSATATVLITNSVVIRLPLVPEIGPLVTSHPRFQAKIVSNLRGTYHVYTTAPQ</sequence>
<protein>
    <submittedName>
        <fullName evidence="1">Uncharacterized protein</fullName>
    </submittedName>
</protein>
<gene>
    <name evidence="1" type="ORF">F0L68_33450</name>
</gene>
<dbReference type="EMBL" id="VUOB01000067">
    <property type="protein sequence ID" value="KAA2253316.1"/>
    <property type="molecule type" value="Genomic_DNA"/>
</dbReference>
<evidence type="ECO:0000313" key="1">
    <source>
        <dbReference type="EMBL" id="KAA2253316.1"/>
    </source>
</evidence>
<keyword evidence="2" id="KW-1185">Reference proteome</keyword>
<reference evidence="1 2" key="2">
    <citation type="submission" date="2019-09" db="EMBL/GenBank/DDBJ databases">
        <authorList>
            <person name="Jin C."/>
        </authorList>
    </citation>
    <scope>NUCLEOTIDE SEQUENCE [LARGE SCALE GENOMIC DNA]</scope>
    <source>
        <strain evidence="1 2">AN110305</strain>
    </source>
</reference>
<organism evidence="1 2">
    <name type="scientific">Solihabitans fulvus</name>
    <dbReference type="NCBI Taxonomy" id="1892852"/>
    <lineage>
        <taxon>Bacteria</taxon>
        <taxon>Bacillati</taxon>
        <taxon>Actinomycetota</taxon>
        <taxon>Actinomycetes</taxon>
        <taxon>Pseudonocardiales</taxon>
        <taxon>Pseudonocardiaceae</taxon>
        <taxon>Solihabitans</taxon>
    </lineage>
</organism>
<comment type="caution">
    <text evidence="1">The sequence shown here is derived from an EMBL/GenBank/DDBJ whole genome shotgun (WGS) entry which is preliminary data.</text>
</comment>
<dbReference type="RefSeq" id="WP_149853881.1">
    <property type="nucleotide sequence ID" value="NZ_VUOB01000067.1"/>
</dbReference>
<reference evidence="1 2" key="1">
    <citation type="submission" date="2019-09" db="EMBL/GenBank/DDBJ databases">
        <title>Goodfellowia gen. nov., a new genus of the Pseudonocardineae related to Actinoalloteichus, containing Goodfellowia coeruleoviolacea gen. nov., comb. nov. gen. nov., comb. nov.</title>
        <authorList>
            <person name="Labeda D."/>
        </authorList>
    </citation>
    <scope>NUCLEOTIDE SEQUENCE [LARGE SCALE GENOMIC DNA]</scope>
    <source>
        <strain evidence="1 2">AN110305</strain>
    </source>
</reference>